<protein>
    <submittedName>
        <fullName evidence="1">Uncharacterized protein</fullName>
    </submittedName>
</protein>
<evidence type="ECO:0000313" key="1">
    <source>
        <dbReference type="EMBL" id="ADE13030.1"/>
    </source>
</evidence>
<dbReference type="HOGENOM" id="CLU_1420587_0_0_4"/>
<proteinExistence type="predicted"/>
<dbReference type="Proteomes" id="UP000001625">
    <property type="component" value="Chromosome"/>
</dbReference>
<gene>
    <name evidence="1" type="ordered locus">Slit_2805</name>
</gene>
<organism evidence="1 2">
    <name type="scientific">Sideroxydans lithotrophicus (strain ES-1)</name>
    <dbReference type="NCBI Taxonomy" id="580332"/>
    <lineage>
        <taxon>Bacteria</taxon>
        <taxon>Pseudomonadati</taxon>
        <taxon>Pseudomonadota</taxon>
        <taxon>Betaproteobacteria</taxon>
        <taxon>Nitrosomonadales</taxon>
        <taxon>Gallionellaceae</taxon>
        <taxon>Sideroxydans</taxon>
    </lineage>
</organism>
<evidence type="ECO:0000313" key="2">
    <source>
        <dbReference type="Proteomes" id="UP000001625"/>
    </source>
</evidence>
<dbReference type="STRING" id="580332.Slit_2805"/>
<keyword evidence="2" id="KW-1185">Reference proteome</keyword>
<dbReference type="AlphaFoldDB" id="D5CPN5"/>
<dbReference type="EMBL" id="CP001965">
    <property type="protein sequence ID" value="ADE13030.1"/>
    <property type="molecule type" value="Genomic_DNA"/>
</dbReference>
<name>D5CPN5_SIDLE</name>
<accession>D5CPN5</accession>
<sequence>MIEISLALKLDSFLVNSMGKSEDVSSQMSVRALKLSCEKVVAARQMTENKPTADFAFLASASKRETQADSDKEFDERLFTYLTTHTTVDVSSVNIAYGLSGYVAEQKGTGSGEIGRIYIAELPNQLRIDLELVFTQDEFDATWNLMTQQKVRNVIATLVCFELAKNPAVGHGVNLIVAGVMSCSLQLAPND</sequence>
<dbReference type="RefSeq" id="WP_013030926.1">
    <property type="nucleotide sequence ID" value="NC_013959.1"/>
</dbReference>
<dbReference type="KEGG" id="slt:Slit_2805"/>
<reference evidence="1 2" key="1">
    <citation type="submission" date="2010-03" db="EMBL/GenBank/DDBJ databases">
        <title>Complete sequence of Sideroxydans lithotrophicus ES-1.</title>
        <authorList>
            <consortium name="US DOE Joint Genome Institute"/>
            <person name="Lucas S."/>
            <person name="Copeland A."/>
            <person name="Lapidus A."/>
            <person name="Cheng J.-F."/>
            <person name="Bruce D."/>
            <person name="Goodwin L."/>
            <person name="Pitluck S."/>
            <person name="Munk A.C."/>
            <person name="Detter J.C."/>
            <person name="Han C."/>
            <person name="Tapia R."/>
            <person name="Larimer F."/>
            <person name="Land M."/>
            <person name="Hauser L."/>
            <person name="Kyrpides N."/>
            <person name="Ivanova N."/>
            <person name="Emerson D."/>
            <person name="Woyke T."/>
        </authorList>
    </citation>
    <scope>NUCLEOTIDE SEQUENCE [LARGE SCALE GENOMIC DNA]</scope>
    <source>
        <strain evidence="1 2">ES-1</strain>
    </source>
</reference>